<dbReference type="Proteomes" id="UP000030922">
    <property type="component" value="Segment"/>
</dbReference>
<name>A0A0A7NNR0_9CAUD</name>
<gene>
    <name evidence="2" type="ORF">LfeInf_069</name>
</gene>
<evidence type="ECO:0000256" key="1">
    <source>
        <dbReference type="SAM" id="MobiDB-lite"/>
    </source>
</evidence>
<dbReference type="KEGG" id="vg:26793856"/>
<feature type="compositionally biased region" description="Basic and acidic residues" evidence="1">
    <location>
        <begin position="9"/>
        <end position="26"/>
    </location>
</feature>
<dbReference type="EMBL" id="KP054477">
    <property type="protein sequence ID" value="AIZ94695.1"/>
    <property type="molecule type" value="Genomic_DNA"/>
</dbReference>
<feature type="region of interest" description="Disordered" evidence="1">
    <location>
        <begin position="1"/>
        <end position="55"/>
    </location>
</feature>
<organism evidence="2 3">
    <name type="scientific">Lactobacillus phage LfeInf</name>
    <dbReference type="NCBI Taxonomy" id="1567484"/>
    <lineage>
        <taxon>Viruses</taxon>
        <taxon>Duplodnaviria</taxon>
        <taxon>Heunggongvirae</taxon>
        <taxon>Uroviricota</taxon>
        <taxon>Caudoviricetes</taxon>
        <taxon>Herelleviridae</taxon>
        <taxon>Hopescreekvirus</taxon>
        <taxon>Hopescreekvirus LfeInf</taxon>
    </lineage>
</organism>
<dbReference type="GeneID" id="26793856"/>
<protein>
    <submittedName>
        <fullName evidence="2">Putative tapemeasure chaperone protein</fullName>
    </submittedName>
</protein>
<dbReference type="OrthoDB" id="9489at10239"/>
<keyword evidence="3" id="KW-1185">Reference proteome</keyword>
<dbReference type="RefSeq" id="YP_009222306.1">
    <property type="nucleotide sequence ID" value="NC_029058.1"/>
</dbReference>
<evidence type="ECO:0000313" key="3">
    <source>
        <dbReference type="Proteomes" id="UP000030922"/>
    </source>
</evidence>
<feature type="compositionally biased region" description="Basic and acidic residues" evidence="1">
    <location>
        <begin position="38"/>
        <end position="55"/>
    </location>
</feature>
<reference evidence="2 3" key="2">
    <citation type="journal article" date="2015" name="Biotechnol. Biofuels">
        <title>Bacteriophage application restores ethanol fermentation characteristics disrupted by Lactobacillus fermentum.</title>
        <authorList>
            <person name="Liu M."/>
            <person name="Bischoff K.M."/>
            <person name="Gill J.J."/>
            <person name="Mire-Criscione M.D."/>
            <person name="Berry J.D."/>
            <person name="Young R."/>
            <person name="Summer E.J."/>
        </authorList>
    </citation>
    <scope>NUCLEOTIDE SEQUENCE [LARGE SCALE GENOMIC DNA]</scope>
</reference>
<reference evidence="3" key="1">
    <citation type="submission" date="2014-10" db="EMBL/GenBank/DDBJ databases">
        <title>Characterization of Lactobacillus fermentum phage vB_S_LfeInf.</title>
        <authorList>
            <person name="Liu M."/>
            <person name="Gill J.J."/>
            <person name="Berry J."/>
            <person name="Young R.III."/>
            <person name="Summer E.J."/>
        </authorList>
    </citation>
    <scope>NUCLEOTIDE SEQUENCE [LARGE SCALE GENOMIC DNA]</scope>
</reference>
<feature type="compositionally biased region" description="Basic and acidic residues" evidence="1">
    <location>
        <begin position="384"/>
        <end position="396"/>
    </location>
</feature>
<feature type="region of interest" description="Disordered" evidence="1">
    <location>
        <begin position="68"/>
        <end position="88"/>
    </location>
</feature>
<sequence length="396" mass="45498">MATSQQREQILKEMREKERQQAEIAKRTGRAPVGGMAPKEEEKKVKKDDTPVDTDLRVKQLEEQLKKAKEENADLTDQLDAKNSSKRYSKEQEALADITSSNDAYHFVKEYTYDVSYPTNGTKQKKIVVKMHAPSVAEQAKIQGNYVELTNGLGDGFLANAKDLFLAIAYFQVVGDNVPVWFTNLDNTYRTDVLFQVWGGTTKNGYTPFWTPKHNKDDEVENYNPLVSPAINKVGGIEPLVKSVSGRNLWAIMKFFRVLPNDPKLRSLTYAQREFIIQSMNEDVREQELAAKGMEETASYSDDSFEKKFYSNKEEDLLEGDEDLDKLYQQSLQLKQKTDINAGMQAKDLSQYDKEITEKINTALYEHQKKQESAHQQIQQNWDDILKDSKQYQDND</sequence>
<feature type="region of interest" description="Disordered" evidence="1">
    <location>
        <begin position="367"/>
        <end position="396"/>
    </location>
</feature>
<accession>A0A0A7NNR0</accession>
<evidence type="ECO:0000313" key="2">
    <source>
        <dbReference type="EMBL" id="AIZ94695.1"/>
    </source>
</evidence>
<proteinExistence type="predicted"/>